<dbReference type="GO" id="GO:0016020">
    <property type="term" value="C:membrane"/>
    <property type="evidence" value="ECO:0007669"/>
    <property type="project" value="UniProtKB-SubCell"/>
</dbReference>
<dbReference type="InterPro" id="IPR002781">
    <property type="entry name" value="TM_pro_TauE-like"/>
</dbReference>
<reference evidence="8 9" key="1">
    <citation type="journal article" date="2024" name="Nat. Commun.">
        <title>Phylogenomics reveals the evolutionary origins of lichenization in chlorophyte algae.</title>
        <authorList>
            <person name="Puginier C."/>
            <person name="Libourel C."/>
            <person name="Otte J."/>
            <person name="Skaloud P."/>
            <person name="Haon M."/>
            <person name="Grisel S."/>
            <person name="Petersen M."/>
            <person name="Berrin J.G."/>
            <person name="Delaux P.M."/>
            <person name="Dal Grande F."/>
            <person name="Keller J."/>
        </authorList>
    </citation>
    <scope>NUCLEOTIDE SEQUENCE [LARGE SCALE GENOMIC DNA]</scope>
    <source>
        <strain evidence="8 9">SAG 2043</strain>
    </source>
</reference>
<comment type="caution">
    <text evidence="8">The sequence shown here is derived from an EMBL/GenBank/DDBJ whole genome shotgun (WGS) entry which is preliminary data.</text>
</comment>
<dbReference type="Proteomes" id="UP001489004">
    <property type="component" value="Unassembled WGS sequence"/>
</dbReference>
<feature type="transmembrane region" description="Helical" evidence="6">
    <location>
        <begin position="104"/>
        <end position="124"/>
    </location>
</feature>
<evidence type="ECO:0000256" key="5">
    <source>
        <dbReference type="ARBA" id="ARBA00023136"/>
    </source>
</evidence>
<evidence type="ECO:0000313" key="9">
    <source>
        <dbReference type="Proteomes" id="UP001489004"/>
    </source>
</evidence>
<keyword evidence="5 6" id="KW-0472">Membrane</keyword>
<evidence type="ECO:0000256" key="4">
    <source>
        <dbReference type="ARBA" id="ARBA00022989"/>
    </source>
</evidence>
<evidence type="ECO:0000313" key="8">
    <source>
        <dbReference type="EMBL" id="KAK9820574.1"/>
    </source>
</evidence>
<sequence length="232" mass="24027">MYRKSSTLCGLFVCSTLCLATGALVLAARKAARPDPAGSHWLSATHPASGDDRTRTFVLDGKNLATLAVAFLVAALANAAGVGGGAAMVPLFNVMLGFGLKASTALAQAAITGGSIASVVFSIFKRHPLDESKPVLDFELGLLLTPMLLLGISAGVMVNAILPDWLLVLLLTILLSYVTQRTTRKGVQLFVVEHKLAQARRLNTEYGLIYAAVSAVASLVGVSVGDSGACSS</sequence>
<accession>A0AAW1QGN3</accession>
<keyword evidence="3 6" id="KW-0812">Transmembrane</keyword>
<feature type="chain" id="PRO_5043542188" description="Membrane transporter protein" evidence="7">
    <location>
        <begin position="23"/>
        <end position="232"/>
    </location>
</feature>
<gene>
    <name evidence="8" type="ORF">WJX72_011784</name>
</gene>
<dbReference type="PANTHER" id="PTHR14255:SF3">
    <property type="entry name" value="SULFITE EXPORTER TAUE_SAFE FAMILY PROTEIN 5-RELATED"/>
    <property type="match status" value="1"/>
</dbReference>
<keyword evidence="4 6" id="KW-1133">Transmembrane helix</keyword>
<feature type="signal peptide" evidence="7">
    <location>
        <begin position="1"/>
        <end position="22"/>
    </location>
</feature>
<dbReference type="EMBL" id="JALJOR010000003">
    <property type="protein sequence ID" value="KAK9820574.1"/>
    <property type="molecule type" value="Genomic_DNA"/>
</dbReference>
<evidence type="ECO:0008006" key="10">
    <source>
        <dbReference type="Google" id="ProtNLM"/>
    </source>
</evidence>
<evidence type="ECO:0000256" key="2">
    <source>
        <dbReference type="ARBA" id="ARBA00009142"/>
    </source>
</evidence>
<dbReference type="AlphaFoldDB" id="A0AAW1QGN3"/>
<keyword evidence="7" id="KW-0732">Signal</keyword>
<comment type="similarity">
    <text evidence="2">Belongs to the 4-toluene sulfonate uptake permease (TSUP) (TC 2.A.102) family.</text>
</comment>
<dbReference type="PANTHER" id="PTHR14255">
    <property type="entry name" value="CEREBLON"/>
    <property type="match status" value="1"/>
</dbReference>
<feature type="transmembrane region" description="Helical" evidence="6">
    <location>
        <begin position="64"/>
        <end position="92"/>
    </location>
</feature>
<organism evidence="8 9">
    <name type="scientific">[Myrmecia] bisecta</name>
    <dbReference type="NCBI Taxonomy" id="41462"/>
    <lineage>
        <taxon>Eukaryota</taxon>
        <taxon>Viridiplantae</taxon>
        <taxon>Chlorophyta</taxon>
        <taxon>core chlorophytes</taxon>
        <taxon>Trebouxiophyceae</taxon>
        <taxon>Trebouxiales</taxon>
        <taxon>Trebouxiaceae</taxon>
        <taxon>Myrmecia</taxon>
    </lineage>
</organism>
<feature type="transmembrane region" description="Helical" evidence="6">
    <location>
        <begin position="144"/>
        <end position="175"/>
    </location>
</feature>
<evidence type="ECO:0000256" key="6">
    <source>
        <dbReference type="SAM" id="Phobius"/>
    </source>
</evidence>
<proteinExistence type="inferred from homology"/>
<protein>
    <recommendedName>
        <fullName evidence="10">Membrane transporter protein</fullName>
    </recommendedName>
</protein>
<keyword evidence="9" id="KW-1185">Reference proteome</keyword>
<evidence type="ECO:0000256" key="1">
    <source>
        <dbReference type="ARBA" id="ARBA00004141"/>
    </source>
</evidence>
<evidence type="ECO:0000256" key="7">
    <source>
        <dbReference type="SAM" id="SignalP"/>
    </source>
</evidence>
<name>A0AAW1QGN3_9CHLO</name>
<comment type="subcellular location">
    <subcellularLocation>
        <location evidence="1">Membrane</location>
        <topology evidence="1">Multi-pass membrane protein</topology>
    </subcellularLocation>
</comment>
<evidence type="ECO:0000256" key="3">
    <source>
        <dbReference type="ARBA" id="ARBA00022692"/>
    </source>
</evidence>
<dbReference type="Pfam" id="PF01925">
    <property type="entry name" value="TauE"/>
    <property type="match status" value="1"/>
</dbReference>
<dbReference type="GO" id="GO:0016567">
    <property type="term" value="P:protein ubiquitination"/>
    <property type="evidence" value="ECO:0007669"/>
    <property type="project" value="TreeGrafter"/>
</dbReference>
<dbReference type="GO" id="GO:0031464">
    <property type="term" value="C:Cul4A-RING E3 ubiquitin ligase complex"/>
    <property type="evidence" value="ECO:0007669"/>
    <property type="project" value="TreeGrafter"/>
</dbReference>